<dbReference type="InterPro" id="IPR019606">
    <property type="entry name" value="GerMN"/>
</dbReference>
<keyword evidence="3" id="KW-1185">Reference proteome</keyword>
<dbReference type="Pfam" id="PF10646">
    <property type="entry name" value="Germane"/>
    <property type="match status" value="1"/>
</dbReference>
<comment type="caution">
    <text evidence="2">The sequence shown here is derived from an EMBL/GenBank/DDBJ whole genome shotgun (WGS) entry which is preliminary data.</text>
</comment>
<reference evidence="3" key="1">
    <citation type="journal article" date="2019" name="Int. J. Syst. Evol. Microbiol.">
        <title>The Global Catalogue of Microorganisms (GCM) 10K type strain sequencing project: providing services to taxonomists for standard genome sequencing and annotation.</title>
        <authorList>
            <consortium name="The Broad Institute Genomics Platform"/>
            <consortium name="The Broad Institute Genome Sequencing Center for Infectious Disease"/>
            <person name="Wu L."/>
            <person name="Ma J."/>
        </authorList>
    </citation>
    <scope>NUCLEOTIDE SEQUENCE [LARGE SCALE GENOMIC DNA]</scope>
    <source>
        <strain evidence="3">JCM 18952</strain>
    </source>
</reference>
<organism evidence="2 3">
    <name type="scientific">Paeniglutamicibacter antarcticus</name>
    <dbReference type="NCBI Taxonomy" id="494023"/>
    <lineage>
        <taxon>Bacteria</taxon>
        <taxon>Bacillati</taxon>
        <taxon>Actinomycetota</taxon>
        <taxon>Actinomycetes</taxon>
        <taxon>Micrococcales</taxon>
        <taxon>Micrococcaceae</taxon>
        <taxon>Paeniglutamicibacter</taxon>
    </lineage>
</organism>
<proteinExistence type="predicted"/>
<name>A0ABP9TKY7_9MICC</name>
<evidence type="ECO:0000259" key="1">
    <source>
        <dbReference type="Pfam" id="PF10646"/>
    </source>
</evidence>
<accession>A0ABP9TKY7</accession>
<gene>
    <name evidence="2" type="ORF">GCM10025778_10560</name>
</gene>
<evidence type="ECO:0000313" key="2">
    <source>
        <dbReference type="EMBL" id="GAA5226523.1"/>
    </source>
</evidence>
<sequence length="131" mass="13566">MTIFYVALNDKGQSGPMIGCGDSIVATGTPPVIYASQAEAAMSDLITDRDARHGQSGLVNTLSDAHLEFVSSSVDGDTVTVELTGDLASGGVCDDPRIVAQLTYTAMVAAGTGEAKVLINGIEVNKYLSRK</sequence>
<protein>
    <recommendedName>
        <fullName evidence="1">GerMN domain-containing protein</fullName>
    </recommendedName>
</protein>
<evidence type="ECO:0000313" key="3">
    <source>
        <dbReference type="Proteomes" id="UP001501257"/>
    </source>
</evidence>
<dbReference type="EMBL" id="BAABLK010000022">
    <property type="protein sequence ID" value="GAA5226523.1"/>
    <property type="molecule type" value="Genomic_DNA"/>
</dbReference>
<dbReference type="Proteomes" id="UP001501257">
    <property type="component" value="Unassembled WGS sequence"/>
</dbReference>
<feature type="domain" description="GerMN" evidence="1">
    <location>
        <begin position="35"/>
        <end position="123"/>
    </location>
</feature>